<evidence type="ECO:0000256" key="2">
    <source>
        <dbReference type="ARBA" id="ARBA00022475"/>
    </source>
</evidence>
<evidence type="ECO:0000256" key="1">
    <source>
        <dbReference type="ARBA" id="ARBA00004651"/>
    </source>
</evidence>
<dbReference type="RefSeq" id="WP_086064280.1">
    <property type="nucleotide sequence ID" value="NZ_CP021108.1"/>
</dbReference>
<protein>
    <recommendedName>
        <fullName evidence="7">Type II secretion system protein GspF domain-containing protein</fullName>
    </recommendedName>
</protein>
<feature type="transmembrane region" description="Helical" evidence="6">
    <location>
        <begin position="82"/>
        <end position="108"/>
    </location>
</feature>
<keyword evidence="4 6" id="KW-1133">Transmembrane helix</keyword>
<feature type="transmembrane region" description="Helical" evidence="6">
    <location>
        <begin position="264"/>
        <end position="288"/>
    </location>
</feature>
<evidence type="ECO:0000313" key="9">
    <source>
        <dbReference type="Proteomes" id="UP000194151"/>
    </source>
</evidence>
<sequence length="292" mass="31424">MHVLAMAMAALFAAGAFFLLRPLIRPAGRAHPVVGRLPPAWRAAWPCLDAMAPVVAPLLSWRRRKRLAAQLLRAGMPGALGVGHVVAAQWLCAAAGAAAAMALLLGVADGPDRLVFPSMVCGAGLAGAAMPCLWLRAEIARRRVRMARELPFLMDMTTLCVESGLNLQGALAQAAEQGPDGPLRDELLRALADMRAGLPRLQALYAWSDRVDLPGVRALTTALAQADASGMSLGPILRAQSERRRTERFHRAEKLAMQAPVKMLFPLVCCIFPCTFVVLAFPIAVQFWQVLQ</sequence>
<organism evidence="8 9">
    <name type="scientific">Bordetella genomosp. 8</name>
    <dbReference type="NCBI Taxonomy" id="1416806"/>
    <lineage>
        <taxon>Bacteria</taxon>
        <taxon>Pseudomonadati</taxon>
        <taxon>Pseudomonadota</taxon>
        <taxon>Betaproteobacteria</taxon>
        <taxon>Burkholderiales</taxon>
        <taxon>Alcaligenaceae</taxon>
        <taxon>Bordetella</taxon>
    </lineage>
</organism>
<dbReference type="Proteomes" id="UP000194151">
    <property type="component" value="Chromosome"/>
</dbReference>
<evidence type="ECO:0000313" key="8">
    <source>
        <dbReference type="EMBL" id="ARP81072.1"/>
    </source>
</evidence>
<gene>
    <name evidence="8" type="ORF">CAL12_09595</name>
</gene>
<dbReference type="OrthoDB" id="9810662at2"/>
<dbReference type="KEGG" id="bgv:CAL12_09595"/>
<dbReference type="PANTHER" id="PTHR35007:SF2">
    <property type="entry name" value="PILUS ASSEMBLE PROTEIN"/>
    <property type="match status" value="1"/>
</dbReference>
<reference evidence="8 9" key="1">
    <citation type="submission" date="2017-05" db="EMBL/GenBank/DDBJ databases">
        <title>Complete and WGS of Bordetella genogroups.</title>
        <authorList>
            <person name="Spilker T."/>
            <person name="LiPuma J."/>
        </authorList>
    </citation>
    <scope>NUCLEOTIDE SEQUENCE [LARGE SCALE GENOMIC DNA]</scope>
    <source>
        <strain evidence="8 9">AU19157</strain>
    </source>
</reference>
<feature type="domain" description="Type II secretion system protein GspF" evidence="7">
    <location>
        <begin position="158"/>
        <end position="279"/>
    </location>
</feature>
<evidence type="ECO:0000256" key="5">
    <source>
        <dbReference type="ARBA" id="ARBA00023136"/>
    </source>
</evidence>
<proteinExistence type="predicted"/>
<keyword evidence="2" id="KW-1003">Cell membrane</keyword>
<keyword evidence="5 6" id="KW-0472">Membrane</keyword>
<feature type="transmembrane region" description="Helical" evidence="6">
    <location>
        <begin position="40"/>
        <end position="61"/>
    </location>
</feature>
<dbReference type="STRING" id="1416806.CAL12_09595"/>
<dbReference type="AlphaFoldDB" id="A0A1W6YJ39"/>
<dbReference type="PANTHER" id="PTHR35007">
    <property type="entry name" value="INTEGRAL MEMBRANE PROTEIN-RELATED"/>
    <property type="match status" value="1"/>
</dbReference>
<comment type="subcellular location">
    <subcellularLocation>
        <location evidence="1">Cell membrane</location>
        <topology evidence="1">Multi-pass membrane protein</topology>
    </subcellularLocation>
</comment>
<feature type="transmembrane region" description="Helical" evidence="6">
    <location>
        <begin position="114"/>
        <end position="135"/>
    </location>
</feature>
<evidence type="ECO:0000259" key="7">
    <source>
        <dbReference type="Pfam" id="PF00482"/>
    </source>
</evidence>
<dbReference type="Pfam" id="PF00482">
    <property type="entry name" value="T2SSF"/>
    <property type="match status" value="1"/>
</dbReference>
<evidence type="ECO:0000256" key="4">
    <source>
        <dbReference type="ARBA" id="ARBA00022989"/>
    </source>
</evidence>
<dbReference type="EMBL" id="CP021108">
    <property type="protein sequence ID" value="ARP81072.1"/>
    <property type="molecule type" value="Genomic_DNA"/>
</dbReference>
<dbReference type="InterPro" id="IPR018076">
    <property type="entry name" value="T2SS_GspF_dom"/>
</dbReference>
<evidence type="ECO:0000256" key="6">
    <source>
        <dbReference type="SAM" id="Phobius"/>
    </source>
</evidence>
<accession>A0A1W6YJ39</accession>
<dbReference type="GO" id="GO:0005886">
    <property type="term" value="C:plasma membrane"/>
    <property type="evidence" value="ECO:0007669"/>
    <property type="project" value="UniProtKB-SubCell"/>
</dbReference>
<keyword evidence="9" id="KW-1185">Reference proteome</keyword>
<keyword evidence="3 6" id="KW-0812">Transmembrane</keyword>
<name>A0A1W6YJ39_9BORD</name>
<evidence type="ECO:0000256" key="3">
    <source>
        <dbReference type="ARBA" id="ARBA00022692"/>
    </source>
</evidence>